<keyword evidence="2" id="KW-1185">Reference proteome</keyword>
<dbReference type="Proteomes" id="UP001140949">
    <property type="component" value="Unassembled WGS sequence"/>
</dbReference>
<name>A0AAX6DQ69_IRIPA</name>
<protein>
    <submittedName>
        <fullName evidence="1">Uncharacterized protein</fullName>
    </submittedName>
</protein>
<gene>
    <name evidence="1" type="ORF">M6B38_233885</name>
</gene>
<dbReference type="AlphaFoldDB" id="A0AAX6DQ69"/>
<organism evidence="1 2">
    <name type="scientific">Iris pallida</name>
    <name type="common">Sweet iris</name>
    <dbReference type="NCBI Taxonomy" id="29817"/>
    <lineage>
        <taxon>Eukaryota</taxon>
        <taxon>Viridiplantae</taxon>
        <taxon>Streptophyta</taxon>
        <taxon>Embryophyta</taxon>
        <taxon>Tracheophyta</taxon>
        <taxon>Spermatophyta</taxon>
        <taxon>Magnoliopsida</taxon>
        <taxon>Liliopsida</taxon>
        <taxon>Asparagales</taxon>
        <taxon>Iridaceae</taxon>
        <taxon>Iridoideae</taxon>
        <taxon>Irideae</taxon>
        <taxon>Iris</taxon>
    </lineage>
</organism>
<reference evidence="1" key="2">
    <citation type="submission" date="2023-04" db="EMBL/GenBank/DDBJ databases">
        <authorList>
            <person name="Bruccoleri R.E."/>
            <person name="Oakeley E.J."/>
            <person name="Faust A.-M."/>
            <person name="Dessus-Babus S."/>
            <person name="Altorfer M."/>
            <person name="Burckhardt D."/>
            <person name="Oertli M."/>
            <person name="Naumann U."/>
            <person name="Petersen F."/>
            <person name="Wong J."/>
        </authorList>
    </citation>
    <scope>NUCLEOTIDE SEQUENCE</scope>
    <source>
        <strain evidence="1">GSM-AAB239-AS_SAM_17_03QT</strain>
        <tissue evidence="1">Leaf</tissue>
    </source>
</reference>
<sequence>MVNSGSRTGRGVTDRLIGASVEINLLDLDLYWDTRKLCPIIGACPSISSRFCSSGYCRVRPVVHVQVRLCPGGAVHSIQSIAVFVCA</sequence>
<proteinExistence type="predicted"/>
<evidence type="ECO:0000313" key="1">
    <source>
        <dbReference type="EMBL" id="KAJ6793846.1"/>
    </source>
</evidence>
<dbReference type="EMBL" id="JANAVB010042619">
    <property type="protein sequence ID" value="KAJ6793846.1"/>
    <property type="molecule type" value="Genomic_DNA"/>
</dbReference>
<evidence type="ECO:0000313" key="2">
    <source>
        <dbReference type="Proteomes" id="UP001140949"/>
    </source>
</evidence>
<comment type="caution">
    <text evidence="1">The sequence shown here is derived from an EMBL/GenBank/DDBJ whole genome shotgun (WGS) entry which is preliminary data.</text>
</comment>
<accession>A0AAX6DQ69</accession>
<reference evidence="1" key="1">
    <citation type="journal article" date="2023" name="GigaByte">
        <title>Genome assembly of the bearded iris, Iris pallida Lam.</title>
        <authorList>
            <person name="Bruccoleri R.E."/>
            <person name="Oakeley E.J."/>
            <person name="Faust A.M.E."/>
            <person name="Altorfer M."/>
            <person name="Dessus-Babus S."/>
            <person name="Burckhardt D."/>
            <person name="Oertli M."/>
            <person name="Naumann U."/>
            <person name="Petersen F."/>
            <person name="Wong J."/>
        </authorList>
    </citation>
    <scope>NUCLEOTIDE SEQUENCE</scope>
    <source>
        <strain evidence="1">GSM-AAB239-AS_SAM_17_03QT</strain>
    </source>
</reference>